<keyword evidence="7" id="KW-0418">Kinase</keyword>
<name>A0A7G5EK54_9BURK</name>
<evidence type="ECO:0000256" key="2">
    <source>
        <dbReference type="ARBA" id="ARBA00012438"/>
    </source>
</evidence>
<dbReference type="KEGG" id="cpis:HS961_16910"/>
<dbReference type="SUPFAM" id="SSF52172">
    <property type="entry name" value="CheY-like"/>
    <property type="match status" value="1"/>
</dbReference>
<dbReference type="InterPro" id="IPR001789">
    <property type="entry name" value="Sig_transdc_resp-reg_receiver"/>
</dbReference>
<feature type="domain" description="Histidine kinase" evidence="5">
    <location>
        <begin position="155"/>
        <end position="367"/>
    </location>
</feature>
<dbReference type="InterPro" id="IPR003661">
    <property type="entry name" value="HisK_dim/P_dom"/>
</dbReference>
<reference evidence="7 8" key="1">
    <citation type="journal article" date="2020" name="G3 (Bethesda)">
        <title>CeMbio - The Caenorhabditis elegans Microbiome Resource.</title>
        <authorList>
            <person name="Dirksen P."/>
            <person name="Assie A."/>
            <person name="Zimmermann J."/>
            <person name="Zhang F."/>
            <person name="Tietje A.M."/>
            <person name="Marsh S.A."/>
            <person name="Felix M.A."/>
            <person name="Shapira M."/>
            <person name="Kaleta C."/>
            <person name="Schulenburg H."/>
            <person name="Samuel B."/>
        </authorList>
    </citation>
    <scope>NUCLEOTIDE SEQUENCE [LARGE SCALE GENOMIC DNA]</scope>
    <source>
        <strain evidence="7 8">BIGb0172</strain>
    </source>
</reference>
<comment type="catalytic activity">
    <reaction evidence="1">
        <text>ATP + protein L-histidine = ADP + protein N-phospho-L-histidine.</text>
        <dbReference type="EC" id="2.7.13.3"/>
    </reaction>
</comment>
<dbReference type="SMART" id="SM00388">
    <property type="entry name" value="HisKA"/>
    <property type="match status" value="1"/>
</dbReference>
<feature type="domain" description="Response regulatory" evidence="6">
    <location>
        <begin position="8"/>
        <end position="126"/>
    </location>
</feature>
<dbReference type="PANTHER" id="PTHR43547">
    <property type="entry name" value="TWO-COMPONENT HISTIDINE KINASE"/>
    <property type="match status" value="1"/>
</dbReference>
<dbReference type="InterPro" id="IPR004358">
    <property type="entry name" value="Sig_transdc_His_kin-like_C"/>
</dbReference>
<dbReference type="Pfam" id="PF02518">
    <property type="entry name" value="HATPase_c"/>
    <property type="match status" value="1"/>
</dbReference>
<dbReference type="InterPro" id="IPR003594">
    <property type="entry name" value="HATPase_dom"/>
</dbReference>
<dbReference type="Pfam" id="PF00512">
    <property type="entry name" value="HisKA"/>
    <property type="match status" value="1"/>
</dbReference>
<keyword evidence="7" id="KW-0808">Transferase</keyword>
<dbReference type="Gene3D" id="3.40.50.2300">
    <property type="match status" value="1"/>
</dbReference>
<feature type="modified residue" description="4-aspartylphosphate" evidence="4">
    <location>
        <position position="58"/>
    </location>
</feature>
<organism evidence="7 8">
    <name type="scientific">Comamonas piscis</name>
    <dbReference type="NCBI Taxonomy" id="1562974"/>
    <lineage>
        <taxon>Bacteria</taxon>
        <taxon>Pseudomonadati</taxon>
        <taxon>Pseudomonadota</taxon>
        <taxon>Betaproteobacteria</taxon>
        <taxon>Burkholderiales</taxon>
        <taxon>Comamonadaceae</taxon>
        <taxon>Comamonas</taxon>
    </lineage>
</organism>
<dbReference type="Proteomes" id="UP000515240">
    <property type="component" value="Chromosome"/>
</dbReference>
<dbReference type="InterPro" id="IPR036890">
    <property type="entry name" value="HATPase_C_sf"/>
</dbReference>
<dbReference type="EC" id="2.7.13.3" evidence="2"/>
<dbReference type="RefSeq" id="WP_182323984.1">
    <property type="nucleotide sequence ID" value="NZ_CP058554.1"/>
</dbReference>
<dbReference type="SMART" id="SM00387">
    <property type="entry name" value="HATPase_c"/>
    <property type="match status" value="1"/>
</dbReference>
<dbReference type="EMBL" id="CP058554">
    <property type="protein sequence ID" value="QMV74379.1"/>
    <property type="molecule type" value="Genomic_DNA"/>
</dbReference>
<evidence type="ECO:0000256" key="1">
    <source>
        <dbReference type="ARBA" id="ARBA00000085"/>
    </source>
</evidence>
<dbReference type="Gene3D" id="3.30.565.10">
    <property type="entry name" value="Histidine kinase-like ATPase, C-terminal domain"/>
    <property type="match status" value="1"/>
</dbReference>
<dbReference type="SUPFAM" id="SSF55874">
    <property type="entry name" value="ATPase domain of HSP90 chaperone/DNA topoisomerase II/histidine kinase"/>
    <property type="match status" value="1"/>
</dbReference>
<evidence type="ECO:0000313" key="7">
    <source>
        <dbReference type="EMBL" id="QMV74379.1"/>
    </source>
</evidence>
<dbReference type="CDD" id="cd00082">
    <property type="entry name" value="HisKA"/>
    <property type="match status" value="1"/>
</dbReference>
<dbReference type="Pfam" id="PF00072">
    <property type="entry name" value="Response_reg"/>
    <property type="match status" value="1"/>
</dbReference>
<dbReference type="CDD" id="cd00075">
    <property type="entry name" value="HATPase"/>
    <property type="match status" value="1"/>
</dbReference>
<proteinExistence type="predicted"/>
<gene>
    <name evidence="7" type="ORF">HS961_16910</name>
</gene>
<dbReference type="InterPro" id="IPR005467">
    <property type="entry name" value="His_kinase_dom"/>
</dbReference>
<dbReference type="InterPro" id="IPR011006">
    <property type="entry name" value="CheY-like_superfamily"/>
</dbReference>
<evidence type="ECO:0000259" key="5">
    <source>
        <dbReference type="PROSITE" id="PS50109"/>
    </source>
</evidence>
<keyword evidence="3 4" id="KW-0597">Phosphoprotein</keyword>
<dbReference type="PRINTS" id="PR00344">
    <property type="entry name" value="BCTRLSENSOR"/>
</dbReference>
<accession>A0A7G5EK54</accession>
<dbReference type="InterPro" id="IPR036097">
    <property type="entry name" value="HisK_dim/P_sf"/>
</dbReference>
<sequence>MNTIDGIKCLIVDDIPQNLVALEALLQRDGVQFLKAHSAREALELLLLHNDIALALLDVQMPEMNGFDLAALIRGSERTRNIPLIFMTAGTHEQNWQFQGYESGAVDFLYKPIDPDMLSAKVNIFFELHRRKQDLAQQLQERTEALRVNEMFMAVLSHDLRNPLQSIKMAATLLKRQTDASKNEELAERLLGNSQRMARMVEDLLDVTRIRQAGGLRLSVVDMDLRSLSDAAVDDARQCASDRELDYQVLGDTQGRWDGERLAQVVSNIMGNALKHGAKDAPIRVTLDGSQPGELLLTIQNGGTIPPSLLADLFKPFRGGERQPGQSEGLGLGLYIAQQIARAHGGSIQAQSAEGQTRFDIRLPRQPLAHHRQAVL</sequence>
<dbReference type="Gene3D" id="1.10.287.130">
    <property type="match status" value="1"/>
</dbReference>
<evidence type="ECO:0000313" key="8">
    <source>
        <dbReference type="Proteomes" id="UP000515240"/>
    </source>
</evidence>
<dbReference type="PROSITE" id="PS50109">
    <property type="entry name" value="HIS_KIN"/>
    <property type="match status" value="1"/>
</dbReference>
<dbReference type="SMART" id="SM00448">
    <property type="entry name" value="REC"/>
    <property type="match status" value="1"/>
</dbReference>
<dbReference type="AlphaFoldDB" id="A0A7G5EK54"/>
<keyword evidence="8" id="KW-1185">Reference proteome</keyword>
<evidence type="ECO:0000259" key="6">
    <source>
        <dbReference type="PROSITE" id="PS50110"/>
    </source>
</evidence>
<evidence type="ECO:0000256" key="4">
    <source>
        <dbReference type="PROSITE-ProRule" id="PRU00169"/>
    </source>
</evidence>
<dbReference type="GO" id="GO:0000155">
    <property type="term" value="F:phosphorelay sensor kinase activity"/>
    <property type="evidence" value="ECO:0007669"/>
    <property type="project" value="InterPro"/>
</dbReference>
<protein>
    <recommendedName>
        <fullName evidence="2">histidine kinase</fullName>
        <ecNumber evidence="2">2.7.13.3</ecNumber>
    </recommendedName>
</protein>
<dbReference type="SUPFAM" id="SSF47384">
    <property type="entry name" value="Homodimeric domain of signal transducing histidine kinase"/>
    <property type="match status" value="1"/>
</dbReference>
<evidence type="ECO:0000256" key="3">
    <source>
        <dbReference type="ARBA" id="ARBA00022553"/>
    </source>
</evidence>
<dbReference type="PROSITE" id="PS50110">
    <property type="entry name" value="RESPONSE_REGULATORY"/>
    <property type="match status" value="1"/>
</dbReference>
<dbReference type="PANTHER" id="PTHR43547:SF2">
    <property type="entry name" value="HYBRID SIGNAL TRANSDUCTION HISTIDINE KINASE C"/>
    <property type="match status" value="1"/>
</dbReference>